<dbReference type="Proteomes" id="UP001418222">
    <property type="component" value="Unassembled WGS sequence"/>
</dbReference>
<name>A0AAP0BR35_9ASPA</name>
<protein>
    <submittedName>
        <fullName evidence="1">Uncharacterized protein</fullName>
    </submittedName>
</protein>
<dbReference type="AlphaFoldDB" id="A0AAP0BR35"/>
<gene>
    <name evidence="1" type="ORF">KSP39_PZI005175</name>
</gene>
<dbReference type="EMBL" id="JBBWWQ010000004">
    <property type="protein sequence ID" value="KAK8948570.1"/>
    <property type="molecule type" value="Genomic_DNA"/>
</dbReference>
<proteinExistence type="predicted"/>
<keyword evidence="2" id="KW-1185">Reference proteome</keyword>
<organism evidence="1 2">
    <name type="scientific">Platanthera zijinensis</name>
    <dbReference type="NCBI Taxonomy" id="2320716"/>
    <lineage>
        <taxon>Eukaryota</taxon>
        <taxon>Viridiplantae</taxon>
        <taxon>Streptophyta</taxon>
        <taxon>Embryophyta</taxon>
        <taxon>Tracheophyta</taxon>
        <taxon>Spermatophyta</taxon>
        <taxon>Magnoliopsida</taxon>
        <taxon>Liliopsida</taxon>
        <taxon>Asparagales</taxon>
        <taxon>Orchidaceae</taxon>
        <taxon>Orchidoideae</taxon>
        <taxon>Orchideae</taxon>
        <taxon>Orchidinae</taxon>
        <taxon>Platanthera</taxon>
    </lineage>
</organism>
<accession>A0AAP0BR35</accession>
<reference evidence="1 2" key="1">
    <citation type="journal article" date="2022" name="Nat. Plants">
        <title>Genomes of leafy and leafless Platanthera orchids illuminate the evolution of mycoheterotrophy.</title>
        <authorList>
            <person name="Li M.H."/>
            <person name="Liu K.W."/>
            <person name="Li Z."/>
            <person name="Lu H.C."/>
            <person name="Ye Q.L."/>
            <person name="Zhang D."/>
            <person name="Wang J.Y."/>
            <person name="Li Y.F."/>
            <person name="Zhong Z.M."/>
            <person name="Liu X."/>
            <person name="Yu X."/>
            <person name="Liu D.K."/>
            <person name="Tu X.D."/>
            <person name="Liu B."/>
            <person name="Hao Y."/>
            <person name="Liao X.Y."/>
            <person name="Jiang Y.T."/>
            <person name="Sun W.H."/>
            <person name="Chen J."/>
            <person name="Chen Y.Q."/>
            <person name="Ai Y."/>
            <person name="Zhai J.W."/>
            <person name="Wu S.S."/>
            <person name="Zhou Z."/>
            <person name="Hsiao Y.Y."/>
            <person name="Wu W.L."/>
            <person name="Chen Y.Y."/>
            <person name="Lin Y.F."/>
            <person name="Hsu J.L."/>
            <person name="Li C.Y."/>
            <person name="Wang Z.W."/>
            <person name="Zhao X."/>
            <person name="Zhong W.Y."/>
            <person name="Ma X.K."/>
            <person name="Ma L."/>
            <person name="Huang J."/>
            <person name="Chen G.Z."/>
            <person name="Huang M.Z."/>
            <person name="Huang L."/>
            <person name="Peng D.H."/>
            <person name="Luo Y.B."/>
            <person name="Zou S.Q."/>
            <person name="Chen S.P."/>
            <person name="Lan S."/>
            <person name="Tsai W.C."/>
            <person name="Van de Peer Y."/>
            <person name="Liu Z.J."/>
        </authorList>
    </citation>
    <scope>NUCLEOTIDE SEQUENCE [LARGE SCALE GENOMIC DNA]</scope>
    <source>
        <strain evidence="1">Lor287</strain>
    </source>
</reference>
<sequence length="262" mass="29369">MGLGKVPRGLRGGDPVAVGFVCKRLLGKYELLQSSLRWPEYRFARFPISLVTEIMSSFMRPSSSSIAASEACIDSVGAGFVAFCVVLPPSGAASLELRAGVGKRHSSTRDDRLIDDDEEELEPISTPTNASDFGSCIRPTNINEEESIDTVRKRINKGKARLRGEKHAIRLNIGSLVEETRSVGLAIREATNPSNQAYIIAEVVKELNKHEDIVGYHFLYDFTTVFMLQKSNREMFLCLDEEKRVWWLKNRYQCMTEQMGPC</sequence>
<evidence type="ECO:0000313" key="2">
    <source>
        <dbReference type="Proteomes" id="UP001418222"/>
    </source>
</evidence>
<evidence type="ECO:0000313" key="1">
    <source>
        <dbReference type="EMBL" id="KAK8948570.1"/>
    </source>
</evidence>
<comment type="caution">
    <text evidence="1">The sequence shown here is derived from an EMBL/GenBank/DDBJ whole genome shotgun (WGS) entry which is preliminary data.</text>
</comment>